<evidence type="ECO:0000313" key="3">
    <source>
        <dbReference type="EMBL" id="KOC58612.1"/>
    </source>
</evidence>
<proteinExistence type="predicted"/>
<protein>
    <recommendedName>
        <fullName evidence="2">CCHC-type domain-containing protein</fullName>
    </recommendedName>
</protein>
<keyword evidence="4" id="KW-1185">Reference proteome</keyword>
<dbReference type="AlphaFoldDB" id="A0A0L7QIZ3"/>
<gene>
    <name evidence="3" type="ORF">WH47_06590</name>
</gene>
<keyword evidence="1" id="KW-0863">Zinc-finger</keyword>
<dbReference type="PROSITE" id="PS50158">
    <property type="entry name" value="ZF_CCHC"/>
    <property type="match status" value="1"/>
</dbReference>
<organism evidence="3 4">
    <name type="scientific">Habropoda laboriosa</name>
    <dbReference type="NCBI Taxonomy" id="597456"/>
    <lineage>
        <taxon>Eukaryota</taxon>
        <taxon>Metazoa</taxon>
        <taxon>Ecdysozoa</taxon>
        <taxon>Arthropoda</taxon>
        <taxon>Hexapoda</taxon>
        <taxon>Insecta</taxon>
        <taxon>Pterygota</taxon>
        <taxon>Neoptera</taxon>
        <taxon>Endopterygota</taxon>
        <taxon>Hymenoptera</taxon>
        <taxon>Apocrita</taxon>
        <taxon>Aculeata</taxon>
        <taxon>Apoidea</taxon>
        <taxon>Anthophila</taxon>
        <taxon>Apidae</taxon>
        <taxon>Habropoda</taxon>
    </lineage>
</organism>
<dbReference type="InterPro" id="IPR036875">
    <property type="entry name" value="Znf_CCHC_sf"/>
</dbReference>
<evidence type="ECO:0000256" key="1">
    <source>
        <dbReference type="PROSITE-ProRule" id="PRU00047"/>
    </source>
</evidence>
<dbReference type="GO" id="GO:0008270">
    <property type="term" value="F:zinc ion binding"/>
    <property type="evidence" value="ECO:0007669"/>
    <property type="project" value="UniProtKB-KW"/>
</dbReference>
<dbReference type="Gene3D" id="4.10.60.10">
    <property type="entry name" value="Zinc finger, CCHC-type"/>
    <property type="match status" value="1"/>
</dbReference>
<dbReference type="EMBL" id="KQ415323">
    <property type="protein sequence ID" value="KOC58612.1"/>
    <property type="molecule type" value="Genomic_DNA"/>
</dbReference>
<evidence type="ECO:0000313" key="4">
    <source>
        <dbReference type="Proteomes" id="UP000053825"/>
    </source>
</evidence>
<dbReference type="OrthoDB" id="7699172at2759"/>
<name>A0A0L7QIZ3_9HYME</name>
<evidence type="ECO:0000259" key="2">
    <source>
        <dbReference type="PROSITE" id="PS50158"/>
    </source>
</evidence>
<keyword evidence="1" id="KW-0862">Zinc</keyword>
<dbReference type="GO" id="GO:0003676">
    <property type="term" value="F:nucleic acid binding"/>
    <property type="evidence" value="ECO:0007669"/>
    <property type="project" value="InterPro"/>
</dbReference>
<dbReference type="InterPro" id="IPR001878">
    <property type="entry name" value="Znf_CCHC"/>
</dbReference>
<feature type="domain" description="CCHC-type" evidence="2">
    <location>
        <begin position="16"/>
        <end position="30"/>
    </location>
</feature>
<dbReference type="Proteomes" id="UP000053825">
    <property type="component" value="Unassembled WGS sequence"/>
</dbReference>
<dbReference type="SUPFAM" id="SSF57756">
    <property type="entry name" value="Retrovirus zinc finger-like domains"/>
    <property type="match status" value="1"/>
</dbReference>
<keyword evidence="1" id="KW-0479">Metal-binding</keyword>
<accession>A0A0L7QIZ3</accession>
<sequence length="94" mass="11312">MLWRVYKIKEYINITRCYKCHAYGHVSKHCSATQTCECCSSPDHLHEKCPTRTKPKCPLCTRFKRKDTNHSVRSKECPEYKRQLELYKDKVQWT</sequence>
<reference evidence="3 4" key="1">
    <citation type="submission" date="2015-07" db="EMBL/GenBank/DDBJ databases">
        <title>The genome of Habropoda laboriosa.</title>
        <authorList>
            <person name="Pan H."/>
            <person name="Kapheim K."/>
        </authorList>
    </citation>
    <scope>NUCLEOTIDE SEQUENCE [LARGE SCALE GENOMIC DNA]</scope>
    <source>
        <strain evidence="3">0110345459</strain>
    </source>
</reference>